<evidence type="ECO:0000313" key="1">
    <source>
        <dbReference type="EMBL" id="GAA0594350.1"/>
    </source>
</evidence>
<name>A0ABN1FNA2_9HYPH</name>
<protein>
    <submittedName>
        <fullName evidence="1">Uncharacterized protein</fullName>
    </submittedName>
</protein>
<dbReference type="RefSeq" id="WP_343801376.1">
    <property type="nucleotide sequence ID" value="NZ_BAAADE010000001.1"/>
</dbReference>
<sequence length="439" mass="49821">MSDLIKKWSKERRNNQFPNVGRIAHFSPQAQLITLDAYTKDDLAKAMVAQDHEKAAEIYATIAHEITHWADVVGTVWGQGYVKRIYSGYRTLDRRNEPGSEADFPQLIKLYDEGRRLSFPDYYRIVVDNQPPYDPNHPWVIQFSAGLELDTDGQLNQSRPILFVRFLDHFSQRLLLRQPITIAALLETIAMASEYHALYSYIDGKVPEDQKIVTKYNTRTKLLQRLYEPELSLYSAPAHLLAHFCKIRDAIIAYKYASRISHLCLNLTDVHFNGLQLSQPLDDWGELFPAFKAQRDRGFAFAVICSNLAPFSSELDADGWINNALSKSGLPSAEAIMEDAIDVISNNITQSNIFAFDQTETYMLELGFGAAKSRIKSPLFGLVQSLNTLGVVPPIVDCEGEIVDWPSNKFDFQLFDAEGMVNFDFSLEGYIKNILKGCR</sequence>
<keyword evidence="2" id="KW-1185">Reference proteome</keyword>
<comment type="caution">
    <text evidence="1">The sequence shown here is derived from an EMBL/GenBank/DDBJ whole genome shotgun (WGS) entry which is preliminary data.</text>
</comment>
<dbReference type="Proteomes" id="UP001424441">
    <property type="component" value="Unassembled WGS sequence"/>
</dbReference>
<evidence type="ECO:0000313" key="2">
    <source>
        <dbReference type="Proteomes" id="UP001424441"/>
    </source>
</evidence>
<proteinExistence type="predicted"/>
<accession>A0ABN1FNA2</accession>
<dbReference type="EMBL" id="BAAADE010000001">
    <property type="protein sequence ID" value="GAA0594350.1"/>
    <property type="molecule type" value="Genomic_DNA"/>
</dbReference>
<reference evidence="1 2" key="1">
    <citation type="journal article" date="2019" name="Int. J. Syst. Evol. Microbiol.">
        <title>The Global Catalogue of Microorganisms (GCM) 10K type strain sequencing project: providing services to taxonomists for standard genome sequencing and annotation.</title>
        <authorList>
            <consortium name="The Broad Institute Genomics Platform"/>
            <consortium name="The Broad Institute Genome Sequencing Center for Infectious Disease"/>
            <person name="Wu L."/>
            <person name="Ma J."/>
        </authorList>
    </citation>
    <scope>NUCLEOTIDE SEQUENCE [LARGE SCALE GENOMIC DNA]</scope>
    <source>
        <strain evidence="1 2">JCM 15115</strain>
    </source>
</reference>
<gene>
    <name evidence="1" type="ORF">GCM10008943_06790</name>
</gene>
<organism evidence="1 2">
    <name type="scientific">Paenochrobactrum glaciei</name>
    <dbReference type="NCBI Taxonomy" id="486407"/>
    <lineage>
        <taxon>Bacteria</taxon>
        <taxon>Pseudomonadati</taxon>
        <taxon>Pseudomonadota</taxon>
        <taxon>Alphaproteobacteria</taxon>
        <taxon>Hyphomicrobiales</taxon>
        <taxon>Brucellaceae</taxon>
        <taxon>Paenochrobactrum</taxon>
    </lineage>
</organism>